<dbReference type="InterPro" id="IPR010985">
    <property type="entry name" value="Ribbon_hlx_hlx"/>
</dbReference>
<dbReference type="Pfam" id="PF01402">
    <property type="entry name" value="RHH_1"/>
    <property type="match status" value="1"/>
</dbReference>
<evidence type="ECO:0000259" key="1">
    <source>
        <dbReference type="Pfam" id="PF01402"/>
    </source>
</evidence>
<feature type="domain" description="Ribbon-helix-helix protein CopG" evidence="1">
    <location>
        <begin position="5"/>
        <end position="44"/>
    </location>
</feature>
<dbReference type="PANTHER" id="PTHR40688:SF2">
    <property type="entry name" value="RIBBON-HELIX-HELIX PROTEIN COPG DOMAIN-CONTAINING PROTEIN"/>
    <property type="match status" value="1"/>
</dbReference>
<dbReference type="SUPFAM" id="SSF47598">
    <property type="entry name" value="Ribbon-helix-helix"/>
    <property type="match status" value="1"/>
</dbReference>
<name>A0A2W4QIN1_9GAMM</name>
<evidence type="ECO:0000313" key="3">
    <source>
        <dbReference type="Proteomes" id="UP000249396"/>
    </source>
</evidence>
<dbReference type="Proteomes" id="UP000249396">
    <property type="component" value="Unassembled WGS sequence"/>
</dbReference>
<dbReference type="InterPro" id="IPR002145">
    <property type="entry name" value="CopG"/>
</dbReference>
<comment type="caution">
    <text evidence="2">The sequence shown here is derived from an EMBL/GenBank/DDBJ whole genome shotgun (WGS) entry which is preliminary data.</text>
</comment>
<dbReference type="EMBL" id="QJPH01000504">
    <property type="protein sequence ID" value="PZN71952.1"/>
    <property type="molecule type" value="Genomic_DNA"/>
</dbReference>
<protein>
    <submittedName>
        <fullName evidence="2">CopG family transcriptional regulator</fullName>
    </submittedName>
</protein>
<reference evidence="2 3" key="1">
    <citation type="journal article" date="2018" name="Aquat. Microb. Ecol.">
        <title>Gammaproteobacterial methanotrophs dominate.</title>
        <authorList>
            <person name="Rissanen A.J."/>
            <person name="Saarenheimo J."/>
            <person name="Tiirola M."/>
            <person name="Peura S."/>
            <person name="Aalto S.L."/>
            <person name="Karvinen A."/>
            <person name="Nykanen H."/>
        </authorList>
    </citation>
    <scope>NUCLEOTIDE SEQUENCE [LARGE SCALE GENOMIC DNA]</scope>
    <source>
        <strain evidence="2">AMbin10</strain>
    </source>
</reference>
<gene>
    <name evidence="2" type="ORF">DM484_25260</name>
</gene>
<dbReference type="InterPro" id="IPR052991">
    <property type="entry name" value="Non-func_TypeII_TA_Antitoxin"/>
</dbReference>
<organism evidence="2 3">
    <name type="scientific">Candidatus Methylumidiphilus alinenensis</name>
    <dbReference type="NCBI Taxonomy" id="2202197"/>
    <lineage>
        <taxon>Bacteria</taxon>
        <taxon>Pseudomonadati</taxon>
        <taxon>Pseudomonadota</taxon>
        <taxon>Gammaproteobacteria</taxon>
        <taxon>Methylococcales</taxon>
        <taxon>Candidatus Methylumidiphilus</taxon>
    </lineage>
</organism>
<dbReference type="CDD" id="cd22233">
    <property type="entry name" value="RHH_CopAso-like"/>
    <property type="match status" value="1"/>
</dbReference>
<sequence length="80" mass="8852">MNSRVVTAHIPLDLAEQVDMLAARLDRPKGWIVRQALASWVELEAKRHQLTLEGLADVDSGRVVDHASVVAWAKNLDQAV</sequence>
<proteinExistence type="predicted"/>
<evidence type="ECO:0000313" key="2">
    <source>
        <dbReference type="EMBL" id="PZN71952.1"/>
    </source>
</evidence>
<dbReference type="GO" id="GO:0006355">
    <property type="term" value="P:regulation of DNA-templated transcription"/>
    <property type="evidence" value="ECO:0007669"/>
    <property type="project" value="InterPro"/>
</dbReference>
<dbReference type="AlphaFoldDB" id="A0A2W4QIN1"/>
<accession>A0A2W4QIN1</accession>
<dbReference type="PANTHER" id="PTHR40688">
    <property type="match status" value="1"/>
</dbReference>